<dbReference type="EMBL" id="JAPEVI010000003">
    <property type="protein sequence ID" value="MCX2723690.1"/>
    <property type="molecule type" value="Genomic_DNA"/>
</dbReference>
<dbReference type="SUPFAM" id="SSF55729">
    <property type="entry name" value="Acyl-CoA N-acyltransferases (Nat)"/>
    <property type="match status" value="1"/>
</dbReference>
<organism evidence="4 5">
    <name type="scientific">Roseibium salinum</name>
    <dbReference type="NCBI Taxonomy" id="1604349"/>
    <lineage>
        <taxon>Bacteria</taxon>
        <taxon>Pseudomonadati</taxon>
        <taxon>Pseudomonadota</taxon>
        <taxon>Alphaproteobacteria</taxon>
        <taxon>Hyphomicrobiales</taxon>
        <taxon>Stappiaceae</taxon>
        <taxon>Roseibium</taxon>
    </lineage>
</organism>
<dbReference type="PANTHER" id="PTHR43420:SF3">
    <property type="entry name" value="N-ACETYLTRANSFERASE DOMAIN-CONTAINING PROTEIN"/>
    <property type="match status" value="1"/>
</dbReference>
<keyword evidence="1 4" id="KW-0808">Transferase</keyword>
<name>A0ABT3R3A5_9HYPH</name>
<evidence type="ECO:0000256" key="2">
    <source>
        <dbReference type="ARBA" id="ARBA00023315"/>
    </source>
</evidence>
<dbReference type="RefSeq" id="WP_265963458.1">
    <property type="nucleotide sequence ID" value="NZ_JAPEVI010000003.1"/>
</dbReference>
<feature type="domain" description="N-acetyltransferase" evidence="3">
    <location>
        <begin position="100"/>
        <end position="228"/>
    </location>
</feature>
<dbReference type="Proteomes" id="UP001300261">
    <property type="component" value="Unassembled WGS sequence"/>
</dbReference>
<dbReference type="CDD" id="cd04301">
    <property type="entry name" value="NAT_SF"/>
    <property type="match status" value="1"/>
</dbReference>
<dbReference type="InterPro" id="IPR013653">
    <property type="entry name" value="GCN5-like_dom"/>
</dbReference>
<dbReference type="InterPro" id="IPR050680">
    <property type="entry name" value="YpeA/RimI_acetyltransf"/>
</dbReference>
<dbReference type="InterPro" id="IPR000182">
    <property type="entry name" value="GNAT_dom"/>
</dbReference>
<evidence type="ECO:0000313" key="4">
    <source>
        <dbReference type="EMBL" id="MCX2723690.1"/>
    </source>
</evidence>
<dbReference type="EC" id="2.3.1.-" evidence="4"/>
<keyword evidence="5" id="KW-1185">Reference proteome</keyword>
<evidence type="ECO:0000259" key="3">
    <source>
        <dbReference type="PROSITE" id="PS51186"/>
    </source>
</evidence>
<proteinExistence type="predicted"/>
<gene>
    <name evidence="4" type="ORF">ON753_15145</name>
</gene>
<accession>A0ABT3R3A5</accession>
<evidence type="ECO:0000313" key="5">
    <source>
        <dbReference type="Proteomes" id="UP001300261"/>
    </source>
</evidence>
<dbReference type="GO" id="GO:0016746">
    <property type="term" value="F:acyltransferase activity"/>
    <property type="evidence" value="ECO:0007669"/>
    <property type="project" value="UniProtKB-KW"/>
</dbReference>
<protein>
    <submittedName>
        <fullName evidence="4">GNAT family N-acetyltransferase</fullName>
        <ecNumber evidence="4">2.3.1.-</ecNumber>
    </submittedName>
</protein>
<dbReference type="Pfam" id="PF08445">
    <property type="entry name" value="FR47"/>
    <property type="match status" value="1"/>
</dbReference>
<keyword evidence="2 4" id="KW-0012">Acyltransferase</keyword>
<dbReference type="Gene3D" id="3.40.630.30">
    <property type="match status" value="1"/>
</dbReference>
<sequence length="228" mass="24327">MTHPLSRAVWSALTTRQDAFAAGGTLARRFDPAVSPFAAARDNSPAALEALAELVGPGADRVYLLQGEDIALPDSLEAEMTAPGVLMTERTPSSRPAGDAAIVALGPQDIPEMVALAELTRPGPFTSRTPDLGTFWGVKLDGRLAAMAGTRLALDGYTEISGICTHPDYRGRGLASVLFVHVAAEIRKRGDTPILHSYADNHGAIALYRKLGFEIWSRVNVAVVRRRA</sequence>
<comment type="caution">
    <text evidence="4">The sequence shown here is derived from an EMBL/GenBank/DDBJ whole genome shotgun (WGS) entry which is preliminary data.</text>
</comment>
<dbReference type="PROSITE" id="PS51186">
    <property type="entry name" value="GNAT"/>
    <property type="match status" value="1"/>
</dbReference>
<dbReference type="PANTHER" id="PTHR43420">
    <property type="entry name" value="ACETYLTRANSFERASE"/>
    <property type="match status" value="1"/>
</dbReference>
<dbReference type="InterPro" id="IPR016181">
    <property type="entry name" value="Acyl_CoA_acyltransferase"/>
</dbReference>
<reference evidence="4 5" key="1">
    <citation type="journal article" date="2016" name="Int. J. Syst. Evol. Microbiol.">
        <title>Labrenzia salina sp. nov., isolated from the rhizosphere of the halophyte Arthrocnemum macrostachyum.</title>
        <authorList>
            <person name="Camacho M."/>
            <person name="Redondo-Gomez S."/>
            <person name="Rodriguez-Llorente I."/>
            <person name="Rohde M."/>
            <person name="Sproer C."/>
            <person name="Schumann P."/>
            <person name="Klenk H.P."/>
            <person name="Montero-Calasanz M.D.C."/>
        </authorList>
    </citation>
    <scope>NUCLEOTIDE SEQUENCE [LARGE SCALE GENOMIC DNA]</scope>
    <source>
        <strain evidence="4 5">DSM 29163</strain>
    </source>
</reference>
<evidence type="ECO:0000256" key="1">
    <source>
        <dbReference type="ARBA" id="ARBA00022679"/>
    </source>
</evidence>